<keyword evidence="4 6" id="KW-1133">Transmembrane helix</keyword>
<protein>
    <submittedName>
        <fullName evidence="8">Wzz/FepE/Etk N-terminal domain-containing protein</fullName>
    </submittedName>
</protein>
<evidence type="ECO:0000256" key="6">
    <source>
        <dbReference type="SAM" id="Phobius"/>
    </source>
</evidence>
<dbReference type="InterPro" id="IPR003856">
    <property type="entry name" value="LPS_length_determ_N"/>
</dbReference>
<proteinExistence type="predicted"/>
<feature type="transmembrane region" description="Helical" evidence="6">
    <location>
        <begin position="20"/>
        <end position="39"/>
    </location>
</feature>
<sequence length="285" mass="30700">MQSDEIYLIDLWRVVRRRWLWMAGVAVATCTATFAWLHVARHQWEALATVQVGQVGTAPSGMDPKVEPFARVLQRLQSVGFQAEVLRRMGVAKDSDAGRLYIASLALEPDPYANLIRLRVRAYSPAEARRAATATVDRLVAIHAALSQAQLAVTRARSADIDQTLASAQGDRDRIARDLQGASHADAMVANVALADTDAGIRTLKQIRGDFDARMTPSYTFPTSMPWPVTVSDHAVAPAQKPLMIIGVLAGLVLGVVAATAADARARSTKRAPAGTYATQARHGG</sequence>
<dbReference type="Proteomes" id="UP001528850">
    <property type="component" value="Unassembled WGS sequence"/>
</dbReference>
<dbReference type="InterPro" id="IPR050445">
    <property type="entry name" value="Bact_polysacc_biosynth/exp"/>
</dbReference>
<reference evidence="8 9" key="1">
    <citation type="journal article" date="2024" name="Curr. Microbiol.">
        <title>Luteibacter sahnii sp. nov., A Novel Yellow-Colored Xanthomonadin Pigment Producing Probiotic Bacterium from Healthy Rice Seed Microbiome.</title>
        <authorList>
            <person name="Jaiswal G."/>
            <person name="Rana R."/>
            <person name="Nayak P.K."/>
            <person name="Chouhan R."/>
            <person name="Gandhi S.G."/>
            <person name="Patel H.K."/>
            <person name="Patil P.B."/>
        </authorList>
    </citation>
    <scope>NUCLEOTIDE SEQUENCE [LARGE SCALE GENOMIC DNA]</scope>
    <source>
        <strain evidence="8 9">PPL201</strain>
    </source>
</reference>
<dbReference type="PANTHER" id="PTHR32309">
    <property type="entry name" value="TYROSINE-PROTEIN KINASE"/>
    <property type="match status" value="1"/>
</dbReference>
<keyword evidence="9" id="KW-1185">Reference proteome</keyword>
<organism evidence="8 9">
    <name type="scientific">Luteibacter sahnii</name>
    <dbReference type="NCBI Taxonomy" id="3021977"/>
    <lineage>
        <taxon>Bacteria</taxon>
        <taxon>Pseudomonadati</taxon>
        <taxon>Pseudomonadota</taxon>
        <taxon>Gammaproteobacteria</taxon>
        <taxon>Lysobacterales</taxon>
        <taxon>Rhodanobacteraceae</taxon>
        <taxon>Luteibacter</taxon>
    </lineage>
</organism>
<keyword evidence="5 6" id="KW-0472">Membrane</keyword>
<keyword evidence="3 6" id="KW-0812">Transmembrane</keyword>
<evidence type="ECO:0000259" key="7">
    <source>
        <dbReference type="Pfam" id="PF02706"/>
    </source>
</evidence>
<dbReference type="EMBL" id="JARJJS010000001">
    <property type="protein sequence ID" value="MDF4023586.1"/>
    <property type="molecule type" value="Genomic_DNA"/>
</dbReference>
<evidence type="ECO:0000256" key="2">
    <source>
        <dbReference type="ARBA" id="ARBA00022475"/>
    </source>
</evidence>
<feature type="transmembrane region" description="Helical" evidence="6">
    <location>
        <begin position="243"/>
        <end position="262"/>
    </location>
</feature>
<evidence type="ECO:0000256" key="1">
    <source>
        <dbReference type="ARBA" id="ARBA00004651"/>
    </source>
</evidence>
<evidence type="ECO:0000313" key="9">
    <source>
        <dbReference type="Proteomes" id="UP001528850"/>
    </source>
</evidence>
<accession>A0ABT6B643</accession>
<comment type="subcellular location">
    <subcellularLocation>
        <location evidence="1">Cell membrane</location>
        <topology evidence="1">Multi-pass membrane protein</topology>
    </subcellularLocation>
</comment>
<evidence type="ECO:0000256" key="4">
    <source>
        <dbReference type="ARBA" id="ARBA00022989"/>
    </source>
</evidence>
<evidence type="ECO:0000256" key="3">
    <source>
        <dbReference type="ARBA" id="ARBA00022692"/>
    </source>
</evidence>
<evidence type="ECO:0000256" key="5">
    <source>
        <dbReference type="ARBA" id="ARBA00023136"/>
    </source>
</evidence>
<evidence type="ECO:0000313" key="8">
    <source>
        <dbReference type="EMBL" id="MDF4023586.1"/>
    </source>
</evidence>
<dbReference type="Pfam" id="PF02706">
    <property type="entry name" value="Wzz"/>
    <property type="match status" value="1"/>
</dbReference>
<feature type="domain" description="Polysaccharide chain length determinant N-terminal" evidence="7">
    <location>
        <begin position="4"/>
        <end position="63"/>
    </location>
</feature>
<keyword evidence="2" id="KW-1003">Cell membrane</keyword>
<name>A0ABT6B643_9GAMM</name>
<comment type="caution">
    <text evidence="8">The sequence shown here is derived from an EMBL/GenBank/DDBJ whole genome shotgun (WGS) entry which is preliminary data.</text>
</comment>
<dbReference type="PANTHER" id="PTHR32309:SF13">
    <property type="entry name" value="FERRIC ENTEROBACTIN TRANSPORT PROTEIN FEPE"/>
    <property type="match status" value="1"/>
</dbReference>
<gene>
    <name evidence="8" type="ORF">P3W24_01170</name>
</gene>